<keyword evidence="3" id="KW-1185">Reference proteome</keyword>
<gene>
    <name evidence="2" type="ORF">GSI_04343</name>
</gene>
<keyword evidence="1" id="KW-0812">Transmembrane</keyword>
<feature type="transmembrane region" description="Helical" evidence="1">
    <location>
        <begin position="71"/>
        <end position="92"/>
    </location>
</feature>
<sequence>MNMFVPHLLFGYACMNFISYLSCDLALLRGKVGCRPGAFMLYYPCRYLSLLSMFLLLAYYDSSELEVLMRISQATSALSIAFALSILAIRVCALYKNKYLSLFMQLTAIALWGITFRNMQDIIEQRIPHSHIVSHAAMAIMMAAIPTSSLVLALFYVLVVAKHEHNFRIRDCLWVMWNVDIAEFAFISIITVPTTVFFILDITGSGELPQVVFTTVQL</sequence>
<organism evidence="2 3">
    <name type="scientific">Ganoderma sinense ZZ0214-1</name>
    <dbReference type="NCBI Taxonomy" id="1077348"/>
    <lineage>
        <taxon>Eukaryota</taxon>
        <taxon>Fungi</taxon>
        <taxon>Dikarya</taxon>
        <taxon>Basidiomycota</taxon>
        <taxon>Agaricomycotina</taxon>
        <taxon>Agaricomycetes</taxon>
        <taxon>Polyporales</taxon>
        <taxon>Polyporaceae</taxon>
        <taxon>Ganoderma</taxon>
    </lineage>
</organism>
<evidence type="ECO:0000256" key="1">
    <source>
        <dbReference type="SAM" id="Phobius"/>
    </source>
</evidence>
<evidence type="ECO:0000313" key="2">
    <source>
        <dbReference type="EMBL" id="PIL33718.1"/>
    </source>
</evidence>
<evidence type="ECO:0000313" key="3">
    <source>
        <dbReference type="Proteomes" id="UP000230002"/>
    </source>
</evidence>
<feature type="transmembrane region" description="Helical" evidence="1">
    <location>
        <begin position="136"/>
        <end position="160"/>
    </location>
</feature>
<dbReference type="EMBL" id="AYKW01000007">
    <property type="protein sequence ID" value="PIL33718.1"/>
    <property type="molecule type" value="Genomic_DNA"/>
</dbReference>
<dbReference type="AlphaFoldDB" id="A0A2G8SJJ2"/>
<reference evidence="2 3" key="1">
    <citation type="journal article" date="2015" name="Sci. Rep.">
        <title>Chromosome-level genome map provides insights into diverse defense mechanisms in the medicinal fungus Ganoderma sinense.</title>
        <authorList>
            <person name="Zhu Y."/>
            <person name="Xu J."/>
            <person name="Sun C."/>
            <person name="Zhou S."/>
            <person name="Xu H."/>
            <person name="Nelson D.R."/>
            <person name="Qian J."/>
            <person name="Song J."/>
            <person name="Luo H."/>
            <person name="Xiang L."/>
            <person name="Li Y."/>
            <person name="Xu Z."/>
            <person name="Ji A."/>
            <person name="Wang L."/>
            <person name="Lu S."/>
            <person name="Hayward A."/>
            <person name="Sun W."/>
            <person name="Li X."/>
            <person name="Schwartz D.C."/>
            <person name="Wang Y."/>
            <person name="Chen S."/>
        </authorList>
    </citation>
    <scope>NUCLEOTIDE SEQUENCE [LARGE SCALE GENOMIC DNA]</scope>
    <source>
        <strain evidence="2 3">ZZ0214-1</strain>
    </source>
</reference>
<feature type="transmembrane region" description="Helical" evidence="1">
    <location>
        <begin position="40"/>
        <end position="59"/>
    </location>
</feature>
<keyword evidence="1" id="KW-1133">Transmembrane helix</keyword>
<accession>A0A2G8SJJ2</accession>
<proteinExistence type="predicted"/>
<protein>
    <submittedName>
        <fullName evidence="2">Uncharacterized protein</fullName>
    </submittedName>
</protein>
<feature type="transmembrane region" description="Helical" evidence="1">
    <location>
        <begin position="6"/>
        <end position="28"/>
    </location>
</feature>
<dbReference type="Proteomes" id="UP000230002">
    <property type="component" value="Unassembled WGS sequence"/>
</dbReference>
<dbReference type="OrthoDB" id="2757176at2759"/>
<keyword evidence="1" id="KW-0472">Membrane</keyword>
<feature type="transmembrane region" description="Helical" evidence="1">
    <location>
        <begin position="99"/>
        <end position="116"/>
    </location>
</feature>
<name>A0A2G8SJJ2_9APHY</name>
<feature type="transmembrane region" description="Helical" evidence="1">
    <location>
        <begin position="181"/>
        <end position="200"/>
    </location>
</feature>
<comment type="caution">
    <text evidence="2">The sequence shown here is derived from an EMBL/GenBank/DDBJ whole genome shotgun (WGS) entry which is preliminary data.</text>
</comment>